<dbReference type="AlphaFoldDB" id="A0A2R6A940"/>
<sequence>MNKKVLLGVFVVTVALAAFLFPTILAHAESYTAQTVSSNSFSAQTITLSSIAGGFKAVGSNVNGSASGSIVLQLSHTYKSGYTFSVISCTLNLAGQTLQLTGSAQSGRYMRNLVGELEGSGSAIFYAHEVTSVNGVRYYVFHFDVEQGSSEYLVTLIMGG</sequence>
<reference evidence="1 2" key="1">
    <citation type="submission" date="2017-04" db="EMBL/GenBank/DDBJ databases">
        <title>Novel microbial lineages endemic to geothermal iron-oxide mats fill important gaps in the evolutionary history of Archaea.</title>
        <authorList>
            <person name="Jay Z.J."/>
            <person name="Beam J.P."/>
            <person name="Dlakic M."/>
            <person name="Rusch D.B."/>
            <person name="Kozubal M.A."/>
            <person name="Inskeep W.P."/>
        </authorList>
    </citation>
    <scope>NUCLEOTIDE SEQUENCE [LARGE SCALE GENOMIC DNA]</scope>
    <source>
        <strain evidence="1">OSP_D</strain>
    </source>
</reference>
<name>A0A2R6A940_9ARCH</name>
<evidence type="ECO:0000313" key="1">
    <source>
        <dbReference type="EMBL" id="PSN82879.1"/>
    </source>
</evidence>
<dbReference type="Proteomes" id="UP000240880">
    <property type="component" value="Unassembled WGS sequence"/>
</dbReference>
<accession>A0A2R6A940</accession>
<protein>
    <submittedName>
        <fullName evidence="1">Uncharacterized protein</fullName>
    </submittedName>
</protein>
<evidence type="ECO:0000313" key="2">
    <source>
        <dbReference type="Proteomes" id="UP000240880"/>
    </source>
</evidence>
<comment type="caution">
    <text evidence="1">The sequence shown here is derived from an EMBL/GenBank/DDBJ whole genome shotgun (WGS) entry which is preliminary data.</text>
</comment>
<dbReference type="EMBL" id="NEXC01000047">
    <property type="protein sequence ID" value="PSN82879.1"/>
    <property type="molecule type" value="Genomic_DNA"/>
</dbReference>
<gene>
    <name evidence="1" type="ORF">B9Q01_06685</name>
</gene>
<proteinExistence type="predicted"/>
<organism evidence="1 2">
    <name type="scientific">Candidatus Marsarchaeota G1 archaeon OSP_D</name>
    <dbReference type="NCBI Taxonomy" id="1978155"/>
    <lineage>
        <taxon>Archaea</taxon>
        <taxon>Candidatus Marsarchaeota</taxon>
        <taxon>Candidatus Marsarchaeota group 1</taxon>
    </lineage>
</organism>